<dbReference type="Pfam" id="PF01594">
    <property type="entry name" value="AI-2E_transport"/>
    <property type="match status" value="1"/>
</dbReference>
<evidence type="ECO:0000256" key="3">
    <source>
        <dbReference type="ARBA" id="ARBA00022692"/>
    </source>
</evidence>
<dbReference type="PANTHER" id="PTHR21716:SF4">
    <property type="entry name" value="TRANSMEMBRANE PROTEIN 245"/>
    <property type="match status" value="1"/>
</dbReference>
<dbReference type="HOGENOM" id="CLU_502355_0_0_0"/>
<feature type="transmembrane region" description="Helical" evidence="7">
    <location>
        <begin position="224"/>
        <end position="241"/>
    </location>
</feature>
<comment type="subcellular location">
    <subcellularLocation>
        <location evidence="1">Membrane</location>
        <topology evidence="1">Multi-pass membrane protein</topology>
    </subcellularLocation>
</comment>
<evidence type="ECO:0000256" key="4">
    <source>
        <dbReference type="ARBA" id="ARBA00022989"/>
    </source>
</evidence>
<feature type="region of interest" description="Disordered" evidence="6">
    <location>
        <begin position="423"/>
        <end position="459"/>
    </location>
</feature>
<accession>F0SRA8</accession>
<evidence type="ECO:0000256" key="7">
    <source>
        <dbReference type="SAM" id="Phobius"/>
    </source>
</evidence>
<gene>
    <name evidence="8" type="ordered locus">Plabr_4788</name>
</gene>
<keyword evidence="4 7" id="KW-1133">Transmembrane helix</keyword>
<dbReference type="GO" id="GO:0016020">
    <property type="term" value="C:membrane"/>
    <property type="evidence" value="ECO:0007669"/>
    <property type="project" value="UniProtKB-SubCell"/>
</dbReference>
<feature type="compositionally biased region" description="Basic and acidic residues" evidence="6">
    <location>
        <begin position="443"/>
        <end position="459"/>
    </location>
</feature>
<feature type="transmembrane region" description="Helical" evidence="7">
    <location>
        <begin position="98"/>
        <end position="126"/>
    </location>
</feature>
<dbReference type="AlphaFoldDB" id="F0SRA8"/>
<name>F0SRA8_RUBBR</name>
<dbReference type="PANTHER" id="PTHR21716">
    <property type="entry name" value="TRANSMEMBRANE PROTEIN"/>
    <property type="match status" value="1"/>
</dbReference>
<evidence type="ECO:0000313" key="9">
    <source>
        <dbReference type="Proteomes" id="UP000006860"/>
    </source>
</evidence>
<evidence type="ECO:0000313" key="8">
    <source>
        <dbReference type="EMBL" id="ADY62359.1"/>
    </source>
</evidence>
<dbReference type="InterPro" id="IPR002549">
    <property type="entry name" value="AI-2E-like"/>
</dbReference>
<dbReference type="Proteomes" id="UP000006860">
    <property type="component" value="Chromosome"/>
</dbReference>
<keyword evidence="3 7" id="KW-0812">Transmembrane</keyword>
<feature type="transmembrane region" description="Helical" evidence="7">
    <location>
        <begin position="275"/>
        <end position="297"/>
    </location>
</feature>
<evidence type="ECO:0000256" key="6">
    <source>
        <dbReference type="SAM" id="MobiDB-lite"/>
    </source>
</evidence>
<organism evidence="8 9">
    <name type="scientific">Rubinisphaera brasiliensis (strain ATCC 49424 / DSM 5305 / JCM 21570 / IAM 15109 / NBRC 103401 / IFAM 1448)</name>
    <name type="common">Planctomyces brasiliensis</name>
    <dbReference type="NCBI Taxonomy" id="756272"/>
    <lineage>
        <taxon>Bacteria</taxon>
        <taxon>Pseudomonadati</taxon>
        <taxon>Planctomycetota</taxon>
        <taxon>Planctomycetia</taxon>
        <taxon>Planctomycetales</taxon>
        <taxon>Planctomycetaceae</taxon>
        <taxon>Rubinisphaera</taxon>
    </lineage>
</organism>
<dbReference type="KEGG" id="pbs:Plabr_4788"/>
<keyword evidence="5 7" id="KW-0472">Membrane</keyword>
<evidence type="ECO:0008006" key="10">
    <source>
        <dbReference type="Google" id="ProtNLM"/>
    </source>
</evidence>
<keyword evidence="9" id="KW-1185">Reference proteome</keyword>
<protein>
    <recommendedName>
        <fullName evidence="10">Permease</fullName>
    </recommendedName>
</protein>
<sequence>MTFYTSLQRHLGVTVARLPFSGLRNFSAITSRKATTVISRYVSLAILAVLMLILGVTFFRVLAPFLLPLFLAAVVALIAQPVYNYFLKRTKNRPTVAAGMATGTIVAAVIIPLFIGITVGALQLFVAAEQLLDDETVQRTIDTVKQGEIYESVIVWGEQFFPIVTAEYQDRYSEEDLKEWREEVLEQRAENLRESVQNGLKRLAVITFSAGTAFTTVDILAKTGWTLMGLITFVMALYYFFCEGPNLLQHAIDLIPVDVNHQRTLFQEFGTSIRAVVSATFLAALAQGIATSVALWALGFGHFFLFTIVATFSALIPLAGTWLVWLPCAVYLAYQGSWIWALLLAVYGFGLVGTLDNIIRAYVLHSDAKLHPLLAFVSVLGGLQVMGLWGVFIAPVVASCLYALIRIFNEELVDISRLQRERPPANFPDGESKPQEATGNKTAENKAETSADKKDSPDQ</sequence>
<feature type="transmembrane region" description="Helical" evidence="7">
    <location>
        <begin position="65"/>
        <end position="86"/>
    </location>
</feature>
<dbReference type="OrthoDB" id="9815028at2"/>
<proteinExistence type="inferred from homology"/>
<reference evidence="9" key="1">
    <citation type="submission" date="2011-02" db="EMBL/GenBank/DDBJ databases">
        <title>The complete genome of Planctomyces brasiliensis DSM 5305.</title>
        <authorList>
            <person name="Lucas S."/>
            <person name="Copeland A."/>
            <person name="Lapidus A."/>
            <person name="Bruce D."/>
            <person name="Goodwin L."/>
            <person name="Pitluck S."/>
            <person name="Kyrpides N."/>
            <person name="Mavromatis K."/>
            <person name="Pagani I."/>
            <person name="Ivanova N."/>
            <person name="Ovchinnikova G."/>
            <person name="Lu M."/>
            <person name="Detter J.C."/>
            <person name="Han C."/>
            <person name="Land M."/>
            <person name="Hauser L."/>
            <person name="Markowitz V."/>
            <person name="Cheng J.-F."/>
            <person name="Hugenholtz P."/>
            <person name="Woyke T."/>
            <person name="Wu D."/>
            <person name="Tindall B."/>
            <person name="Pomrenke H.G."/>
            <person name="Brambilla E."/>
            <person name="Klenk H.-P."/>
            <person name="Eisen J.A."/>
        </authorList>
    </citation>
    <scope>NUCLEOTIDE SEQUENCE [LARGE SCALE GENOMIC DNA]</scope>
    <source>
        <strain evidence="9">ATCC 49424 / DSM 5305 / JCM 21570 / NBRC 103401 / IFAM 1448</strain>
    </source>
</reference>
<evidence type="ECO:0000256" key="1">
    <source>
        <dbReference type="ARBA" id="ARBA00004141"/>
    </source>
</evidence>
<evidence type="ECO:0000256" key="2">
    <source>
        <dbReference type="ARBA" id="ARBA00009773"/>
    </source>
</evidence>
<feature type="transmembrane region" description="Helical" evidence="7">
    <location>
        <begin position="41"/>
        <end position="59"/>
    </location>
</feature>
<feature type="transmembrane region" description="Helical" evidence="7">
    <location>
        <begin position="383"/>
        <end position="405"/>
    </location>
</feature>
<feature type="transmembrane region" description="Helical" evidence="7">
    <location>
        <begin position="303"/>
        <end position="326"/>
    </location>
</feature>
<feature type="transmembrane region" description="Helical" evidence="7">
    <location>
        <begin position="338"/>
        <end position="363"/>
    </location>
</feature>
<dbReference type="EMBL" id="CP002546">
    <property type="protein sequence ID" value="ADY62359.1"/>
    <property type="molecule type" value="Genomic_DNA"/>
</dbReference>
<comment type="similarity">
    <text evidence="2">Belongs to the autoinducer-2 exporter (AI-2E) (TC 2.A.86) family.</text>
</comment>
<dbReference type="eggNOG" id="COG0628">
    <property type="taxonomic scope" value="Bacteria"/>
</dbReference>
<evidence type="ECO:0000256" key="5">
    <source>
        <dbReference type="ARBA" id="ARBA00023136"/>
    </source>
</evidence>